<evidence type="ECO:0000313" key="3">
    <source>
        <dbReference type="Proteomes" id="UP001446871"/>
    </source>
</evidence>
<keyword evidence="3" id="KW-1185">Reference proteome</keyword>
<evidence type="ECO:0000256" key="1">
    <source>
        <dbReference type="SAM" id="MobiDB-lite"/>
    </source>
</evidence>
<comment type="caution">
    <text evidence="2">The sequence shown here is derived from an EMBL/GenBank/DDBJ whole genome shotgun (WGS) entry which is preliminary data.</text>
</comment>
<protein>
    <submittedName>
        <fullName evidence="2">Uncharacterized protein</fullName>
    </submittedName>
</protein>
<reference evidence="2 3" key="1">
    <citation type="submission" date="2023-01" db="EMBL/GenBank/DDBJ databases">
        <title>Analysis of 21 Apiospora genomes using comparative genomics revels a genus with tremendous synthesis potential of carbohydrate active enzymes and secondary metabolites.</title>
        <authorList>
            <person name="Sorensen T."/>
        </authorList>
    </citation>
    <scope>NUCLEOTIDE SEQUENCE [LARGE SCALE GENOMIC DNA]</scope>
    <source>
        <strain evidence="2 3">CBS 83171</strain>
    </source>
</reference>
<evidence type="ECO:0000313" key="2">
    <source>
        <dbReference type="EMBL" id="KAK8047303.1"/>
    </source>
</evidence>
<organism evidence="2 3">
    <name type="scientific">Apiospora saccharicola</name>
    <dbReference type="NCBI Taxonomy" id="335842"/>
    <lineage>
        <taxon>Eukaryota</taxon>
        <taxon>Fungi</taxon>
        <taxon>Dikarya</taxon>
        <taxon>Ascomycota</taxon>
        <taxon>Pezizomycotina</taxon>
        <taxon>Sordariomycetes</taxon>
        <taxon>Xylariomycetidae</taxon>
        <taxon>Amphisphaeriales</taxon>
        <taxon>Apiosporaceae</taxon>
        <taxon>Apiospora</taxon>
    </lineage>
</organism>
<sequence length="103" mass="10698">MPSASNVHPANRGGGLARTRSKAAAPSMRHGNVPSMPPVQGMPGAVAPLRVQRPSAGPRQTSGDGPRSSPPRSRPPPGQMRRRDQEGPDYNSGSGRTGTLRAV</sequence>
<dbReference type="Proteomes" id="UP001446871">
    <property type="component" value="Unassembled WGS sequence"/>
</dbReference>
<accession>A0ABR1TL11</accession>
<feature type="compositionally biased region" description="Pro residues" evidence="1">
    <location>
        <begin position="68"/>
        <end position="78"/>
    </location>
</feature>
<gene>
    <name evidence="2" type="ORF">PG996_015367</name>
</gene>
<proteinExistence type="predicted"/>
<dbReference type="EMBL" id="JAQQWM010000009">
    <property type="protein sequence ID" value="KAK8047303.1"/>
    <property type="molecule type" value="Genomic_DNA"/>
</dbReference>
<feature type="region of interest" description="Disordered" evidence="1">
    <location>
        <begin position="1"/>
        <end position="103"/>
    </location>
</feature>
<name>A0ABR1TL11_9PEZI</name>